<evidence type="ECO:0000313" key="1">
    <source>
        <dbReference type="EMBL" id="QBX56470.1"/>
    </source>
</evidence>
<reference evidence="1 2" key="1">
    <citation type="submission" date="2019-03" db="EMBL/GenBank/DDBJ databases">
        <title>Three New Species of Nocardioides, Nocardioides euryhalodurans sp. nov., Nocardioides seonyuensis sp. nov. and Nocardioides eburneoflavus sp. nov. Iolated from Soil.</title>
        <authorList>
            <person name="Roh S.G."/>
            <person name="Lee C."/>
            <person name="Kim M.-K."/>
            <person name="Kim S.B."/>
        </authorList>
    </citation>
    <scope>NUCLEOTIDE SEQUENCE [LARGE SCALE GENOMIC DNA]</scope>
    <source>
        <strain evidence="1 2">MMS17-SY207-3</strain>
    </source>
</reference>
<dbReference type="EMBL" id="CP038436">
    <property type="protein sequence ID" value="QBX56470.1"/>
    <property type="molecule type" value="Genomic_DNA"/>
</dbReference>
<dbReference type="Proteomes" id="UP000294853">
    <property type="component" value="Chromosome"/>
</dbReference>
<dbReference type="RefSeq" id="WP_135268457.1">
    <property type="nucleotide sequence ID" value="NZ_CP038436.1"/>
</dbReference>
<proteinExistence type="predicted"/>
<dbReference type="OrthoDB" id="4936366at2"/>
<dbReference type="KEGG" id="nsn:EXE58_14010"/>
<dbReference type="AlphaFoldDB" id="A0A4P7IIF1"/>
<protein>
    <submittedName>
        <fullName evidence="1">Uncharacterized protein</fullName>
    </submittedName>
</protein>
<accession>A0A4P7IIF1</accession>
<gene>
    <name evidence="1" type="ORF">EXE58_14010</name>
</gene>
<name>A0A4P7IIF1_9ACTN</name>
<keyword evidence="2" id="KW-1185">Reference proteome</keyword>
<organism evidence="1 2">
    <name type="scientific">Nocardioides seonyuensis</name>
    <dbReference type="NCBI Taxonomy" id="2518371"/>
    <lineage>
        <taxon>Bacteria</taxon>
        <taxon>Bacillati</taxon>
        <taxon>Actinomycetota</taxon>
        <taxon>Actinomycetes</taxon>
        <taxon>Propionibacteriales</taxon>
        <taxon>Nocardioidaceae</taxon>
        <taxon>Nocardioides</taxon>
    </lineage>
</organism>
<evidence type="ECO:0000313" key="2">
    <source>
        <dbReference type="Proteomes" id="UP000294853"/>
    </source>
</evidence>
<sequence>MGIFASRARRATAACVRARTSIVEEQVADEQTGLPRRLEVVGEALLAGSDPVLACSVVGRDLARDGLSAEEAIEALRATWWAVRGCDPDFGAVAALMVAWSDTTLGYLHQLSCVDPMTGLASQAHLRSRLTDLYRARVRPNDTHALVVAELPDDDADPSEEVGDHFTRAMRVTRMGECARTVFVRDEMVARLGAVRVGMLVERDERLGRRVKVLRTLLASIDPQVSSRVWIEGLPGSNDTAAVLLDELARR</sequence>